<dbReference type="InterPro" id="IPR044851">
    <property type="entry name" value="Wax_synthase"/>
</dbReference>
<sequence length="530" mass="59665">MDSLIAAVRSEHRARFHQAVRDGDALPLLIPYSLLGVFVLPVLWLAIPHTRRPWWYQTRWLVAVAGVAFNLHIISTCSSGNLPFSYASGLMAAWGIIWSLNLLIWTRPQFDAARVVKVTRPAQRSVLALESPSTSRNNNLASPEQGAVKRRTNKSVEPSLFKQDGAAEDVYVWQPYPVDGPYLQRLGWALDLVTSFRGAGWNWSVPIVPHPRTPPKVSSGDIVDLDSMALQTRSGYSRCQSEGEFVRKMLLFMAAMYLIADFGLLLAANDPYFIFGPDRYQEVASHLLGIPPWLILAYRELICLAIIVCYLTAVFVLGNFLHYWFLKFFFPSYAALWRHPSAFGAFSQVLDRGLAGWWGGFWHQTFRVGFSAPANYFIEHGYLGTRSPVTAVVVVCVSFLQSGLLHASGSISSIPNSKPWRSVAFFLLQAVGVVVQDSLRRLARRHFPNTSVAISRILNFSITILWLYFTADFFLADLASTGVTLSEPLPISPLRWLFSGNENEPLWRWGETGYPTWHVGRHWWESGIAL</sequence>
<evidence type="ECO:0000313" key="11">
    <source>
        <dbReference type="Proteomes" id="UP000054481"/>
    </source>
</evidence>
<accession>A0A0F7ZNC6</accession>
<evidence type="ECO:0000256" key="4">
    <source>
        <dbReference type="ARBA" id="ARBA00022692"/>
    </source>
</evidence>
<feature type="transmembrane region" description="Helical" evidence="8">
    <location>
        <begin position="295"/>
        <end position="321"/>
    </location>
</feature>
<dbReference type="GO" id="GO:0008374">
    <property type="term" value="F:O-acyltransferase activity"/>
    <property type="evidence" value="ECO:0007669"/>
    <property type="project" value="InterPro"/>
</dbReference>
<dbReference type="Pfam" id="PF13813">
    <property type="entry name" value="MBOAT_2"/>
    <property type="match status" value="1"/>
</dbReference>
<comment type="similarity">
    <text evidence="2">Belongs to the wax synthase family.</text>
</comment>
<comment type="subcellular location">
    <subcellularLocation>
        <location evidence="1">Membrane</location>
        <topology evidence="1">Multi-pass membrane protein</topology>
    </subcellularLocation>
</comment>
<feature type="region of interest" description="Disordered" evidence="7">
    <location>
        <begin position="132"/>
        <end position="154"/>
    </location>
</feature>
<gene>
    <name evidence="10" type="ORF">HIM_07071</name>
</gene>
<evidence type="ECO:0000256" key="7">
    <source>
        <dbReference type="SAM" id="MobiDB-lite"/>
    </source>
</evidence>
<evidence type="ECO:0000256" key="2">
    <source>
        <dbReference type="ARBA" id="ARBA00007282"/>
    </source>
</evidence>
<evidence type="ECO:0000256" key="1">
    <source>
        <dbReference type="ARBA" id="ARBA00004141"/>
    </source>
</evidence>
<dbReference type="OrthoDB" id="2796277at2759"/>
<dbReference type="GO" id="GO:0006629">
    <property type="term" value="P:lipid metabolic process"/>
    <property type="evidence" value="ECO:0007669"/>
    <property type="project" value="InterPro"/>
</dbReference>
<dbReference type="PANTHER" id="PTHR31595:SF67">
    <property type="entry name" value="WAX SYNTHASE DOMAIN-CONTAINING PROTEIN"/>
    <property type="match status" value="1"/>
</dbReference>
<keyword evidence="5 8" id="KW-1133">Transmembrane helix</keyword>
<reference evidence="10 11" key="1">
    <citation type="journal article" date="2014" name="Genome Biol. Evol.">
        <title>Comparative genomics and transcriptomics analyses reveal divergent lifestyle features of nematode endoparasitic fungus Hirsutella minnesotensis.</title>
        <authorList>
            <person name="Lai Y."/>
            <person name="Liu K."/>
            <person name="Zhang X."/>
            <person name="Zhang X."/>
            <person name="Li K."/>
            <person name="Wang N."/>
            <person name="Shu C."/>
            <person name="Wu Y."/>
            <person name="Wang C."/>
            <person name="Bushley K.E."/>
            <person name="Xiang M."/>
            <person name="Liu X."/>
        </authorList>
    </citation>
    <scope>NUCLEOTIDE SEQUENCE [LARGE SCALE GENOMIC DNA]</scope>
    <source>
        <strain evidence="10 11">3608</strain>
    </source>
</reference>
<evidence type="ECO:0000256" key="8">
    <source>
        <dbReference type="SAM" id="Phobius"/>
    </source>
</evidence>
<proteinExistence type="inferred from homology"/>
<feature type="transmembrane region" description="Helical" evidence="8">
    <location>
        <begin position="54"/>
        <end position="74"/>
    </location>
</feature>
<name>A0A0F7ZNC6_9HYPO</name>
<feature type="domain" description="Wax synthase" evidence="9">
    <location>
        <begin position="340"/>
        <end position="428"/>
    </location>
</feature>
<keyword evidence="4 8" id="KW-0812">Transmembrane</keyword>
<dbReference type="GO" id="GO:0016020">
    <property type="term" value="C:membrane"/>
    <property type="evidence" value="ECO:0007669"/>
    <property type="project" value="UniProtKB-SubCell"/>
</dbReference>
<organism evidence="10 11">
    <name type="scientific">Hirsutella minnesotensis 3608</name>
    <dbReference type="NCBI Taxonomy" id="1043627"/>
    <lineage>
        <taxon>Eukaryota</taxon>
        <taxon>Fungi</taxon>
        <taxon>Dikarya</taxon>
        <taxon>Ascomycota</taxon>
        <taxon>Pezizomycotina</taxon>
        <taxon>Sordariomycetes</taxon>
        <taxon>Hypocreomycetidae</taxon>
        <taxon>Hypocreales</taxon>
        <taxon>Ophiocordycipitaceae</taxon>
        <taxon>Hirsutella</taxon>
    </lineage>
</organism>
<evidence type="ECO:0000256" key="3">
    <source>
        <dbReference type="ARBA" id="ARBA00022679"/>
    </source>
</evidence>
<dbReference type="AlphaFoldDB" id="A0A0F7ZNC6"/>
<dbReference type="InterPro" id="IPR032805">
    <property type="entry name" value="Wax_synthase_dom"/>
</dbReference>
<feature type="compositionally biased region" description="Polar residues" evidence="7">
    <location>
        <begin position="132"/>
        <end position="142"/>
    </location>
</feature>
<feature type="transmembrane region" description="Helical" evidence="8">
    <location>
        <begin position="86"/>
        <end position="105"/>
    </location>
</feature>
<keyword evidence="3" id="KW-0808">Transferase</keyword>
<evidence type="ECO:0000313" key="10">
    <source>
        <dbReference type="EMBL" id="KJZ73515.1"/>
    </source>
</evidence>
<dbReference type="Proteomes" id="UP000054481">
    <property type="component" value="Unassembled WGS sequence"/>
</dbReference>
<feature type="transmembrane region" description="Helical" evidence="8">
    <location>
        <begin position="29"/>
        <end position="47"/>
    </location>
</feature>
<protein>
    <recommendedName>
        <fullName evidence="9">Wax synthase domain-containing protein</fullName>
    </recommendedName>
</protein>
<evidence type="ECO:0000256" key="5">
    <source>
        <dbReference type="ARBA" id="ARBA00022989"/>
    </source>
</evidence>
<evidence type="ECO:0000256" key="6">
    <source>
        <dbReference type="ARBA" id="ARBA00023136"/>
    </source>
</evidence>
<feature type="transmembrane region" description="Helical" evidence="8">
    <location>
        <begin position="250"/>
        <end position="275"/>
    </location>
</feature>
<keyword evidence="6 8" id="KW-0472">Membrane</keyword>
<keyword evidence="11" id="KW-1185">Reference proteome</keyword>
<evidence type="ECO:0000259" key="9">
    <source>
        <dbReference type="Pfam" id="PF13813"/>
    </source>
</evidence>
<dbReference type="PANTHER" id="PTHR31595">
    <property type="entry name" value="LONG-CHAIN-ALCOHOL O-FATTY-ACYLTRANSFERASE 3-RELATED"/>
    <property type="match status" value="1"/>
</dbReference>
<dbReference type="EMBL" id="KQ030534">
    <property type="protein sequence ID" value="KJZ73515.1"/>
    <property type="molecule type" value="Genomic_DNA"/>
</dbReference>